<dbReference type="SUPFAM" id="SSF55681">
    <property type="entry name" value="Class II aaRS and biotin synthetases"/>
    <property type="match status" value="1"/>
</dbReference>
<organism evidence="15 16">
    <name type="scientific">Paspalum notatum var. saurae</name>
    <dbReference type="NCBI Taxonomy" id="547442"/>
    <lineage>
        <taxon>Eukaryota</taxon>
        <taxon>Viridiplantae</taxon>
        <taxon>Streptophyta</taxon>
        <taxon>Embryophyta</taxon>
        <taxon>Tracheophyta</taxon>
        <taxon>Spermatophyta</taxon>
        <taxon>Magnoliopsida</taxon>
        <taxon>Liliopsida</taxon>
        <taxon>Poales</taxon>
        <taxon>Poaceae</taxon>
        <taxon>PACMAD clade</taxon>
        <taxon>Panicoideae</taxon>
        <taxon>Andropogonodae</taxon>
        <taxon>Paspaleae</taxon>
        <taxon>Paspalinae</taxon>
        <taxon>Paspalum</taxon>
    </lineage>
</organism>
<sequence length="616" mass="69946">MGSRMRKTRTRCTEVWCRIGRRIPPGQYAARLSSVQPSDRPATYPFLRPGVMEALRAWRASSNLGFAAYRAATAGSIAACAARPLRLRTYCCSAAAATTNQKPPPQPPQNRRRSASTTTSDRDSIRAIRLKKVEDLREKGYEPYAYKWDRTHTTKELQEEYSHLENGEVCQKLSVAIAGRIVARRAFGLLVFMTVRDDAGTIQLYCEKESLTEDQFEQLKAFIDIGDILGASGSLKKTEKGELSVYVKNFEILTKSLLPLPDKYHGLTDVDKRYRQRYVDMIANPEVADVFRTRAKVVSEIRKTMELFGFIEVETPVLQGAAGGAEARPFITYHNSLQRDLYLRIATELHLKRMLVGGLEKVFEIGRIFRNEGISTRHNPEFTTIEMYEAYSDYESMMNMAEEIVTRCAMATHGKLKVDYQSYYPFNNAFLIPNRELKSLSKDHGGGRPCILLSKKQLELTLTASDKMLNLLKMLQEDWLESVKVLHYKPVHPLDMFSMRHAGLTERFELFICGREIGNAFSELTDPIDQRSRFENQIKQHNAKRSAMSKEVKTIEGEGDDNDYEVSLDEDFLTSLEYGMPPASGMGLGIDRLVMLLTNSSSIRDVIAFPVLKIQQ</sequence>
<dbReference type="InterPro" id="IPR018149">
    <property type="entry name" value="Lys-tRNA-synth_II_C"/>
</dbReference>
<evidence type="ECO:0000256" key="3">
    <source>
        <dbReference type="ARBA" id="ARBA00022598"/>
    </source>
</evidence>
<feature type="domain" description="Aminoacyl-transfer RNA synthetases class-II family profile" evidence="14">
    <location>
        <begin position="291"/>
        <end position="610"/>
    </location>
</feature>
<keyword evidence="5" id="KW-0547">Nucleotide-binding</keyword>
<dbReference type="GO" id="GO:0046872">
    <property type="term" value="F:metal ion binding"/>
    <property type="evidence" value="ECO:0007669"/>
    <property type="project" value="UniProtKB-KW"/>
</dbReference>
<keyword evidence="4" id="KW-0479">Metal-binding</keyword>
<evidence type="ECO:0000313" key="15">
    <source>
        <dbReference type="EMBL" id="WVZ56140.1"/>
    </source>
</evidence>
<evidence type="ECO:0000259" key="14">
    <source>
        <dbReference type="PROSITE" id="PS50862"/>
    </source>
</evidence>
<keyword evidence="7" id="KW-0648">Protein biosynthesis</keyword>
<dbReference type="FunFam" id="3.30.930.10:FF:000162">
    <property type="entry name" value="Lysyl-tRNA synthetase"/>
    <property type="match status" value="1"/>
</dbReference>
<keyword evidence="8" id="KW-0030">Aminoacyl-tRNA synthetase</keyword>
<keyword evidence="6" id="KW-0067">ATP-binding</keyword>
<dbReference type="EC" id="6.1.1.6" evidence="2 11"/>
<evidence type="ECO:0000256" key="7">
    <source>
        <dbReference type="ARBA" id="ARBA00022917"/>
    </source>
</evidence>
<protein>
    <recommendedName>
        <fullName evidence="2 11">Lysine--tRNA ligase</fullName>
        <ecNumber evidence="2 11">6.1.1.6</ecNumber>
    </recommendedName>
    <alternativeName>
        <fullName evidence="9 11">Lysyl-tRNA synthetase</fullName>
    </alternativeName>
</protein>
<dbReference type="EMBL" id="CP144746">
    <property type="protein sequence ID" value="WVZ56140.1"/>
    <property type="molecule type" value="Genomic_DNA"/>
</dbReference>
<evidence type="ECO:0000256" key="11">
    <source>
        <dbReference type="RuleBase" id="RU003748"/>
    </source>
</evidence>
<comment type="catalytic activity">
    <reaction evidence="10 11">
        <text>tRNA(Lys) + L-lysine + ATP = L-lysyl-tRNA(Lys) + AMP + diphosphate</text>
        <dbReference type="Rhea" id="RHEA:20792"/>
        <dbReference type="Rhea" id="RHEA-COMP:9696"/>
        <dbReference type="Rhea" id="RHEA-COMP:9697"/>
        <dbReference type="ChEBI" id="CHEBI:30616"/>
        <dbReference type="ChEBI" id="CHEBI:32551"/>
        <dbReference type="ChEBI" id="CHEBI:33019"/>
        <dbReference type="ChEBI" id="CHEBI:78442"/>
        <dbReference type="ChEBI" id="CHEBI:78529"/>
        <dbReference type="ChEBI" id="CHEBI:456215"/>
        <dbReference type="EC" id="6.1.1.6"/>
    </reaction>
</comment>
<dbReference type="GO" id="GO:0000049">
    <property type="term" value="F:tRNA binding"/>
    <property type="evidence" value="ECO:0007669"/>
    <property type="project" value="TreeGrafter"/>
</dbReference>
<evidence type="ECO:0000256" key="1">
    <source>
        <dbReference type="ARBA" id="ARBA00008226"/>
    </source>
</evidence>
<dbReference type="GO" id="GO:0005829">
    <property type="term" value="C:cytosol"/>
    <property type="evidence" value="ECO:0007669"/>
    <property type="project" value="TreeGrafter"/>
</dbReference>
<dbReference type="Proteomes" id="UP001341281">
    <property type="component" value="Chromosome 02"/>
</dbReference>
<dbReference type="CDD" id="cd04322">
    <property type="entry name" value="LysRS_N"/>
    <property type="match status" value="1"/>
</dbReference>
<dbReference type="NCBIfam" id="NF001756">
    <property type="entry name" value="PRK00484.1"/>
    <property type="match status" value="1"/>
</dbReference>
<evidence type="ECO:0000313" key="16">
    <source>
        <dbReference type="Proteomes" id="UP001341281"/>
    </source>
</evidence>
<dbReference type="InterPro" id="IPR004364">
    <property type="entry name" value="Aa-tRNA-synt_II"/>
</dbReference>
<dbReference type="NCBIfam" id="TIGR00499">
    <property type="entry name" value="lysS_bact"/>
    <property type="match status" value="1"/>
</dbReference>
<dbReference type="Pfam" id="PF00152">
    <property type="entry name" value="tRNA-synt_2"/>
    <property type="match status" value="1"/>
</dbReference>
<dbReference type="PRINTS" id="PR00982">
    <property type="entry name" value="TRNASYNTHLYS"/>
</dbReference>
<gene>
    <name evidence="15" type="ORF">U9M48_006714</name>
</gene>
<evidence type="ECO:0000256" key="12">
    <source>
        <dbReference type="SAM" id="Coils"/>
    </source>
</evidence>
<evidence type="ECO:0000256" key="6">
    <source>
        <dbReference type="ARBA" id="ARBA00022840"/>
    </source>
</evidence>
<dbReference type="PANTHER" id="PTHR42918:SF15">
    <property type="entry name" value="LYSINE--TRNA LIGASE, CHLOROPLASTIC_MITOCHONDRIAL"/>
    <property type="match status" value="1"/>
</dbReference>
<dbReference type="Gene3D" id="3.30.930.10">
    <property type="entry name" value="Bira Bifunctional Protein, Domain 2"/>
    <property type="match status" value="1"/>
</dbReference>
<dbReference type="InterPro" id="IPR006195">
    <property type="entry name" value="aa-tRNA-synth_II"/>
</dbReference>
<dbReference type="HAMAP" id="MF_00252">
    <property type="entry name" value="Lys_tRNA_synth_class2"/>
    <property type="match status" value="1"/>
</dbReference>
<reference evidence="15 16" key="1">
    <citation type="submission" date="2024-02" db="EMBL/GenBank/DDBJ databases">
        <title>High-quality chromosome-scale genome assembly of Pensacola bahiagrass (Paspalum notatum Flugge var. saurae).</title>
        <authorList>
            <person name="Vega J.M."/>
            <person name="Podio M."/>
            <person name="Orjuela J."/>
            <person name="Siena L.A."/>
            <person name="Pessino S.C."/>
            <person name="Combes M.C."/>
            <person name="Mariac C."/>
            <person name="Albertini E."/>
            <person name="Pupilli F."/>
            <person name="Ortiz J.P.A."/>
            <person name="Leblanc O."/>
        </authorList>
    </citation>
    <scope>NUCLEOTIDE SEQUENCE [LARGE SCALE GENOMIC DNA]</scope>
    <source>
        <strain evidence="15">R1</strain>
        <tissue evidence="15">Leaf</tissue>
    </source>
</reference>
<dbReference type="InterPro" id="IPR002313">
    <property type="entry name" value="Lys-tRNA-ligase_II"/>
</dbReference>
<name>A0AAQ3PSY4_PASNO</name>
<comment type="similarity">
    <text evidence="1">Belongs to the class-II aminoacyl-tRNA synthetase family.</text>
</comment>
<dbReference type="InterPro" id="IPR004365">
    <property type="entry name" value="NA-bd_OB_tRNA"/>
</dbReference>
<evidence type="ECO:0000256" key="2">
    <source>
        <dbReference type="ARBA" id="ARBA00013166"/>
    </source>
</evidence>
<dbReference type="Pfam" id="PF01336">
    <property type="entry name" value="tRNA_anti-codon"/>
    <property type="match status" value="1"/>
</dbReference>
<dbReference type="GO" id="GO:0005739">
    <property type="term" value="C:mitochondrion"/>
    <property type="evidence" value="ECO:0007669"/>
    <property type="project" value="TreeGrafter"/>
</dbReference>
<dbReference type="GO" id="GO:0005524">
    <property type="term" value="F:ATP binding"/>
    <property type="evidence" value="ECO:0007669"/>
    <property type="project" value="UniProtKB-KW"/>
</dbReference>
<dbReference type="SUPFAM" id="SSF50249">
    <property type="entry name" value="Nucleic acid-binding proteins"/>
    <property type="match status" value="1"/>
</dbReference>
<dbReference type="FunFam" id="2.40.50.140:FF:000024">
    <property type="entry name" value="Lysine--tRNA ligase"/>
    <property type="match status" value="1"/>
</dbReference>
<evidence type="ECO:0000256" key="9">
    <source>
        <dbReference type="ARBA" id="ARBA00030563"/>
    </source>
</evidence>
<dbReference type="GO" id="GO:0004824">
    <property type="term" value="F:lysine-tRNA ligase activity"/>
    <property type="evidence" value="ECO:0007669"/>
    <property type="project" value="UniProtKB-EC"/>
</dbReference>
<keyword evidence="16" id="KW-1185">Reference proteome</keyword>
<dbReference type="InterPro" id="IPR045864">
    <property type="entry name" value="aa-tRNA-synth_II/BPL/LPL"/>
</dbReference>
<keyword evidence="3" id="KW-0436">Ligase</keyword>
<dbReference type="AlphaFoldDB" id="A0AAQ3PSY4"/>
<dbReference type="InterPro" id="IPR044136">
    <property type="entry name" value="Lys-tRNA-ligase_II_N"/>
</dbReference>
<dbReference type="PANTHER" id="PTHR42918">
    <property type="entry name" value="LYSYL-TRNA SYNTHETASE"/>
    <property type="match status" value="1"/>
</dbReference>
<evidence type="ECO:0000256" key="5">
    <source>
        <dbReference type="ARBA" id="ARBA00022741"/>
    </source>
</evidence>
<dbReference type="InterPro" id="IPR012340">
    <property type="entry name" value="NA-bd_OB-fold"/>
</dbReference>
<dbReference type="PROSITE" id="PS50862">
    <property type="entry name" value="AA_TRNA_LIGASE_II"/>
    <property type="match status" value="1"/>
</dbReference>
<evidence type="ECO:0000256" key="10">
    <source>
        <dbReference type="ARBA" id="ARBA00048573"/>
    </source>
</evidence>
<evidence type="ECO:0000256" key="4">
    <source>
        <dbReference type="ARBA" id="ARBA00022723"/>
    </source>
</evidence>
<evidence type="ECO:0000256" key="13">
    <source>
        <dbReference type="SAM" id="MobiDB-lite"/>
    </source>
</evidence>
<evidence type="ECO:0000256" key="8">
    <source>
        <dbReference type="ARBA" id="ARBA00023146"/>
    </source>
</evidence>
<dbReference type="GO" id="GO:0006430">
    <property type="term" value="P:lysyl-tRNA aminoacylation"/>
    <property type="evidence" value="ECO:0007669"/>
    <property type="project" value="InterPro"/>
</dbReference>
<accession>A0AAQ3PSY4</accession>
<feature type="coiled-coil region" evidence="12">
    <location>
        <begin position="531"/>
        <end position="558"/>
    </location>
</feature>
<proteinExistence type="inferred from homology"/>
<dbReference type="Gene3D" id="2.40.50.140">
    <property type="entry name" value="Nucleic acid-binding proteins"/>
    <property type="match status" value="1"/>
</dbReference>
<feature type="region of interest" description="Disordered" evidence="13">
    <location>
        <begin position="97"/>
        <end position="122"/>
    </location>
</feature>
<keyword evidence="12" id="KW-0175">Coiled coil</keyword>